<comment type="similarity">
    <text evidence="1">Belongs to the acetyltransferase family. RimI subfamily.</text>
</comment>
<dbReference type="CDD" id="cd24032">
    <property type="entry name" value="ASKHA_NBD_TsaB"/>
    <property type="match status" value="1"/>
</dbReference>
<dbReference type="GO" id="GO:0005829">
    <property type="term" value="C:cytosol"/>
    <property type="evidence" value="ECO:0007669"/>
    <property type="project" value="TreeGrafter"/>
</dbReference>
<dbReference type="NCBIfam" id="TIGR01575">
    <property type="entry name" value="rimI"/>
    <property type="match status" value="1"/>
</dbReference>
<dbReference type="InterPro" id="IPR016181">
    <property type="entry name" value="Acyl_CoA_acyltransferase"/>
</dbReference>
<keyword evidence="4" id="KW-1185">Reference proteome</keyword>
<dbReference type="RefSeq" id="WP_108621482.1">
    <property type="nucleotide sequence ID" value="NZ_CP028901.1"/>
</dbReference>
<dbReference type="Proteomes" id="UP000244571">
    <property type="component" value="Chromosome"/>
</dbReference>
<evidence type="ECO:0000313" key="4">
    <source>
        <dbReference type="Proteomes" id="UP000244571"/>
    </source>
</evidence>
<comment type="caution">
    <text evidence="1">Lacks conserved residue(s) required for the propagation of feature annotation.</text>
</comment>
<evidence type="ECO:0000256" key="1">
    <source>
        <dbReference type="HAMAP-Rule" id="MF_02210"/>
    </source>
</evidence>
<dbReference type="InterPro" id="IPR043690">
    <property type="entry name" value="RimI"/>
</dbReference>
<dbReference type="SUPFAM" id="SSF53067">
    <property type="entry name" value="Actin-like ATPase domain"/>
    <property type="match status" value="2"/>
</dbReference>
<feature type="domain" description="N-acetyltransferase" evidence="2">
    <location>
        <begin position="285"/>
        <end position="431"/>
    </location>
</feature>
<dbReference type="PANTHER" id="PTHR11735">
    <property type="entry name" value="TRNA N6-ADENOSINE THREONYLCARBAMOYLTRANSFERASE"/>
    <property type="match status" value="1"/>
</dbReference>
<dbReference type="Gene3D" id="3.30.420.40">
    <property type="match status" value="2"/>
</dbReference>
<feature type="binding site" evidence="1">
    <location>
        <begin position="352"/>
        <end position="354"/>
    </location>
    <ligand>
        <name>acetyl-CoA</name>
        <dbReference type="ChEBI" id="CHEBI:57288"/>
    </ligand>
</feature>
<name>A0A2R4XJU8_9BURK</name>
<proteinExistence type="inferred from homology"/>
<dbReference type="SUPFAM" id="SSF55729">
    <property type="entry name" value="Acyl-CoA N-acyltransferases (Nat)"/>
    <property type="match status" value="1"/>
</dbReference>
<feature type="active site" description="Proton acceptor" evidence="1">
    <location>
        <position position="386"/>
    </location>
</feature>
<dbReference type="OrthoDB" id="9796919at2"/>
<dbReference type="GO" id="GO:0002949">
    <property type="term" value="P:tRNA threonylcarbamoyladenosine modification"/>
    <property type="evidence" value="ECO:0007669"/>
    <property type="project" value="InterPro"/>
</dbReference>
<comment type="subcellular location">
    <subcellularLocation>
        <location evidence="1">Cytoplasm</location>
    </subcellularLocation>
</comment>
<dbReference type="PROSITE" id="PS51186">
    <property type="entry name" value="GNAT"/>
    <property type="match status" value="1"/>
</dbReference>
<evidence type="ECO:0000259" key="2">
    <source>
        <dbReference type="PROSITE" id="PS51186"/>
    </source>
</evidence>
<comment type="function">
    <text evidence="1">Acetylates the N-terminal alanine of ribosomal protein bS18.</text>
</comment>
<protein>
    <recommendedName>
        <fullName evidence="1">[Ribosomal protein bS18]-alanine N-acetyltransferase</fullName>
        <ecNumber evidence="1">2.3.1.266</ecNumber>
    </recommendedName>
</protein>
<feature type="active site" description="Proton donor" evidence="1">
    <location>
        <position position="398"/>
    </location>
</feature>
<keyword evidence="1 3" id="KW-0808">Transferase</keyword>
<gene>
    <name evidence="1" type="primary">rimI</name>
    <name evidence="3" type="ORF">DBV39_10455</name>
</gene>
<dbReference type="HAMAP" id="MF_02210">
    <property type="entry name" value="RimI"/>
    <property type="match status" value="1"/>
</dbReference>
<reference evidence="3 4" key="1">
    <citation type="submission" date="2018-04" db="EMBL/GenBank/DDBJ databases">
        <title>Bordetella sp. HZ20 isolated from seawater.</title>
        <authorList>
            <person name="Sun C."/>
        </authorList>
    </citation>
    <scope>NUCLEOTIDE SEQUENCE [LARGE SCALE GENOMIC DNA]</scope>
    <source>
        <strain evidence="3 4">HZ20</strain>
    </source>
</reference>
<accession>A0A2R4XJU8</accession>
<sequence length="438" mass="47730">MHPILALETSTATCGVAIYSRSESSESLDFKELSGVSGHAPNILPLVDDVMRQAGLTRHDLAAIAFGQGPGAFTGVRLACSVAQGMSFALQIPVVPVGALPALASGLMHALPPTLLPGICLVALDARMNEVYLAAYVRRDAQANIANSDSMPGYFELQSPVLIRVDDCPAFIAERLPYWLKTFAGLHTLVLAGDGWQLIHRKELAAEVDKTCADHQLVWHDLSADFGTVSVKDVARLGWDLFHRGRRVEPEQALPLYLRDKVAFTTAERALGQGGNPQAMQSATAMVLPMSLADLRDVIELERQSQAFPWSEGHFRDALAAGYSGWVLRQAGVLVGFCMAMPAPDEVHLLVIAVSPDCRRQGFGALLLEQVYMFGRQQCASRVLLEVRPSNASAIAFYRRLQFEQIGTRRGYYPAAKGQREDALVMARSLHGEQVSHD</sequence>
<dbReference type="Pfam" id="PF00583">
    <property type="entry name" value="Acetyltransf_1"/>
    <property type="match status" value="1"/>
</dbReference>
<dbReference type="GO" id="GO:0008999">
    <property type="term" value="F:protein-N-terminal-alanine acetyltransferase activity"/>
    <property type="evidence" value="ECO:0007669"/>
    <property type="project" value="UniProtKB-UniRule"/>
</dbReference>
<dbReference type="InterPro" id="IPR000905">
    <property type="entry name" value="Gcp-like_dom"/>
</dbReference>
<dbReference type="Gene3D" id="3.40.630.30">
    <property type="match status" value="1"/>
</dbReference>
<comment type="catalytic activity">
    <reaction evidence="1">
        <text>N-terminal L-alanyl-[ribosomal protein bS18] + acetyl-CoA = N-terminal N(alpha)-acetyl-L-alanyl-[ribosomal protein bS18] + CoA + H(+)</text>
        <dbReference type="Rhea" id="RHEA:43756"/>
        <dbReference type="Rhea" id="RHEA-COMP:10676"/>
        <dbReference type="Rhea" id="RHEA-COMP:10677"/>
        <dbReference type="ChEBI" id="CHEBI:15378"/>
        <dbReference type="ChEBI" id="CHEBI:57287"/>
        <dbReference type="ChEBI" id="CHEBI:57288"/>
        <dbReference type="ChEBI" id="CHEBI:64718"/>
        <dbReference type="ChEBI" id="CHEBI:83683"/>
        <dbReference type="EC" id="2.3.1.266"/>
    </reaction>
</comment>
<dbReference type="AlphaFoldDB" id="A0A2R4XJU8"/>
<evidence type="ECO:0000313" key="3">
    <source>
        <dbReference type="EMBL" id="AWB34066.1"/>
    </source>
</evidence>
<organism evidence="3 4">
    <name type="scientific">Orrella marina</name>
    <dbReference type="NCBI Taxonomy" id="2163011"/>
    <lineage>
        <taxon>Bacteria</taxon>
        <taxon>Pseudomonadati</taxon>
        <taxon>Pseudomonadota</taxon>
        <taxon>Betaproteobacteria</taxon>
        <taxon>Burkholderiales</taxon>
        <taxon>Alcaligenaceae</taxon>
        <taxon>Orrella</taxon>
    </lineage>
</organism>
<dbReference type="KEGG" id="boz:DBV39_10455"/>
<dbReference type="InterPro" id="IPR043129">
    <property type="entry name" value="ATPase_NBD"/>
</dbReference>
<dbReference type="PANTHER" id="PTHR11735:SF11">
    <property type="entry name" value="TRNA THREONYLCARBAMOYLADENOSINE BIOSYNTHESIS PROTEIN TSAB"/>
    <property type="match status" value="1"/>
</dbReference>
<dbReference type="InterPro" id="IPR006464">
    <property type="entry name" value="AcTrfase_RimI/Ard1"/>
</dbReference>
<dbReference type="EC" id="2.3.1.266" evidence="1"/>
<feature type="binding site" evidence="1">
    <location>
        <position position="391"/>
    </location>
    <ligand>
        <name>acetyl-CoA</name>
        <dbReference type="ChEBI" id="CHEBI:57288"/>
    </ligand>
</feature>
<dbReference type="InterPro" id="IPR000182">
    <property type="entry name" value="GNAT_dom"/>
</dbReference>
<dbReference type="Pfam" id="PF00814">
    <property type="entry name" value="TsaD"/>
    <property type="match status" value="1"/>
</dbReference>
<keyword evidence="1" id="KW-0963">Cytoplasm</keyword>
<dbReference type="CDD" id="cd04301">
    <property type="entry name" value="NAT_SF"/>
    <property type="match status" value="1"/>
</dbReference>
<keyword evidence="1" id="KW-0012">Acyltransferase</keyword>
<dbReference type="EMBL" id="CP028901">
    <property type="protein sequence ID" value="AWB34066.1"/>
    <property type="molecule type" value="Genomic_DNA"/>
</dbReference>
<dbReference type="NCBIfam" id="TIGR03725">
    <property type="entry name" value="T6A_YeaZ"/>
    <property type="match status" value="1"/>
</dbReference>
<dbReference type="InterPro" id="IPR022496">
    <property type="entry name" value="T6A_TsaB"/>
</dbReference>